<feature type="region of interest" description="Disordered" evidence="1">
    <location>
        <begin position="1"/>
        <end position="55"/>
    </location>
</feature>
<organism evidence="2 3">
    <name type="scientific">Cladobotryum mycophilum</name>
    <dbReference type="NCBI Taxonomy" id="491253"/>
    <lineage>
        <taxon>Eukaryota</taxon>
        <taxon>Fungi</taxon>
        <taxon>Dikarya</taxon>
        <taxon>Ascomycota</taxon>
        <taxon>Pezizomycotina</taxon>
        <taxon>Sordariomycetes</taxon>
        <taxon>Hypocreomycetidae</taxon>
        <taxon>Hypocreales</taxon>
        <taxon>Hypocreaceae</taxon>
        <taxon>Cladobotryum</taxon>
    </lineage>
</organism>
<name>A0ABR0SZB6_9HYPO</name>
<sequence>MTLPTSVSDQLVTPARHTHILQDDMPSTHRMSRYENLNRDDEAEDGSPTNQQTVTPLIVQPNHSGMRRIRLPGFVGLRMFSN</sequence>
<evidence type="ECO:0000313" key="3">
    <source>
        <dbReference type="Proteomes" id="UP001338125"/>
    </source>
</evidence>
<dbReference type="Proteomes" id="UP001338125">
    <property type="component" value="Unassembled WGS sequence"/>
</dbReference>
<evidence type="ECO:0000256" key="1">
    <source>
        <dbReference type="SAM" id="MobiDB-lite"/>
    </source>
</evidence>
<dbReference type="EMBL" id="JAVFKD010000002">
    <property type="protein sequence ID" value="KAK5997528.1"/>
    <property type="molecule type" value="Genomic_DNA"/>
</dbReference>
<proteinExistence type="predicted"/>
<keyword evidence="3" id="KW-1185">Reference proteome</keyword>
<comment type="caution">
    <text evidence="2">The sequence shown here is derived from an EMBL/GenBank/DDBJ whole genome shotgun (WGS) entry which is preliminary data.</text>
</comment>
<accession>A0ABR0SZB6</accession>
<reference evidence="2 3" key="1">
    <citation type="submission" date="2024-01" db="EMBL/GenBank/DDBJ databases">
        <title>Complete genome of Cladobotryum mycophilum ATHUM6906.</title>
        <authorList>
            <person name="Christinaki A.C."/>
            <person name="Myridakis A.I."/>
            <person name="Kouvelis V.N."/>
        </authorList>
    </citation>
    <scope>NUCLEOTIDE SEQUENCE [LARGE SCALE GENOMIC DNA]</scope>
    <source>
        <strain evidence="2 3">ATHUM6906</strain>
    </source>
</reference>
<protein>
    <submittedName>
        <fullName evidence="2">Uncharacterized protein</fullName>
    </submittedName>
</protein>
<gene>
    <name evidence="2" type="ORF">PT974_02891</name>
</gene>
<evidence type="ECO:0000313" key="2">
    <source>
        <dbReference type="EMBL" id="KAK5997528.1"/>
    </source>
</evidence>
<feature type="compositionally biased region" description="Polar residues" evidence="1">
    <location>
        <begin position="1"/>
        <end position="11"/>
    </location>
</feature>